<dbReference type="GO" id="GO:0004674">
    <property type="term" value="F:protein serine/threonine kinase activity"/>
    <property type="evidence" value="ECO:0007669"/>
    <property type="project" value="TreeGrafter"/>
</dbReference>
<dbReference type="SUPFAM" id="SSF56112">
    <property type="entry name" value="Protein kinase-like (PK-like)"/>
    <property type="match status" value="1"/>
</dbReference>
<gene>
    <name evidence="2" type="ORF">TWF506_009107</name>
</gene>
<dbReference type="InterPro" id="IPR011009">
    <property type="entry name" value="Kinase-like_dom_sf"/>
</dbReference>
<evidence type="ECO:0000313" key="2">
    <source>
        <dbReference type="EMBL" id="KAK6512945.1"/>
    </source>
</evidence>
<dbReference type="PANTHER" id="PTHR44167">
    <property type="entry name" value="OVARIAN-SPECIFIC SERINE/THREONINE-PROTEIN KINASE LOK-RELATED"/>
    <property type="match status" value="1"/>
</dbReference>
<accession>A0AAN8N885</accession>
<dbReference type="PANTHER" id="PTHR44167:SF24">
    <property type="entry name" value="SERINE_THREONINE-PROTEIN KINASE CHK2"/>
    <property type="match status" value="1"/>
</dbReference>
<protein>
    <recommendedName>
        <fullName evidence="1">Protein kinase domain-containing protein</fullName>
    </recommendedName>
</protein>
<dbReference type="Pfam" id="PF00069">
    <property type="entry name" value="Pkinase"/>
    <property type="match status" value="1"/>
</dbReference>
<sequence length="263" mass="30465">MAGTDLGPNDILWDDLFYVTPQGGVRMKEQHPILFRRFMAPCDIFEYKGFAIKYFVEDREIELTELAGDCSVKIYGHILKFDVGPDNESRKVGLVMEIGRSLQDYVKQADEAEKHRIKDEMIAIVERLHKEYNMVHGDIKPQNFLICNDGKIRFCDFEAARPLTESLEIWEGLEELALNKAYTYNYINKMRSQFVPPTEDDDWYALAISIWEIFTGKVPFEGIENEEIVSRHSTGQTVDLTEVKDIETREWIRDIIQKGGALV</sequence>
<dbReference type="InterPro" id="IPR008271">
    <property type="entry name" value="Ser/Thr_kinase_AS"/>
</dbReference>
<name>A0AAN8N885_9PEZI</name>
<dbReference type="GO" id="GO:0005634">
    <property type="term" value="C:nucleus"/>
    <property type="evidence" value="ECO:0007669"/>
    <property type="project" value="TreeGrafter"/>
</dbReference>
<keyword evidence="3" id="KW-1185">Reference proteome</keyword>
<proteinExistence type="predicted"/>
<dbReference type="AlphaFoldDB" id="A0AAN8N885"/>
<reference evidence="2 3" key="1">
    <citation type="submission" date="2019-10" db="EMBL/GenBank/DDBJ databases">
        <authorList>
            <person name="Palmer J.M."/>
        </authorList>
    </citation>
    <scope>NUCLEOTIDE SEQUENCE [LARGE SCALE GENOMIC DNA]</scope>
    <source>
        <strain evidence="2 3">TWF506</strain>
    </source>
</reference>
<dbReference type="SMART" id="SM00220">
    <property type="entry name" value="S_TKc"/>
    <property type="match status" value="1"/>
</dbReference>
<dbReference type="GO" id="GO:0005737">
    <property type="term" value="C:cytoplasm"/>
    <property type="evidence" value="ECO:0007669"/>
    <property type="project" value="TreeGrafter"/>
</dbReference>
<dbReference type="GO" id="GO:0005524">
    <property type="term" value="F:ATP binding"/>
    <property type="evidence" value="ECO:0007669"/>
    <property type="project" value="InterPro"/>
</dbReference>
<dbReference type="PROSITE" id="PS00108">
    <property type="entry name" value="PROTEIN_KINASE_ST"/>
    <property type="match status" value="1"/>
</dbReference>
<dbReference type="GO" id="GO:0044773">
    <property type="term" value="P:mitotic DNA damage checkpoint signaling"/>
    <property type="evidence" value="ECO:0007669"/>
    <property type="project" value="TreeGrafter"/>
</dbReference>
<evidence type="ECO:0000313" key="3">
    <source>
        <dbReference type="Proteomes" id="UP001307849"/>
    </source>
</evidence>
<dbReference type="Gene3D" id="1.10.510.10">
    <property type="entry name" value="Transferase(Phosphotransferase) domain 1"/>
    <property type="match status" value="1"/>
</dbReference>
<dbReference type="EMBL" id="JAVHJM010000006">
    <property type="protein sequence ID" value="KAK6512945.1"/>
    <property type="molecule type" value="Genomic_DNA"/>
</dbReference>
<dbReference type="PROSITE" id="PS50011">
    <property type="entry name" value="PROTEIN_KINASE_DOM"/>
    <property type="match status" value="1"/>
</dbReference>
<comment type="caution">
    <text evidence="2">The sequence shown here is derived from an EMBL/GenBank/DDBJ whole genome shotgun (WGS) entry which is preliminary data.</text>
</comment>
<feature type="domain" description="Protein kinase" evidence="1">
    <location>
        <begin position="1"/>
        <end position="263"/>
    </location>
</feature>
<dbReference type="Proteomes" id="UP001307849">
    <property type="component" value="Unassembled WGS sequence"/>
</dbReference>
<dbReference type="InterPro" id="IPR000719">
    <property type="entry name" value="Prot_kinase_dom"/>
</dbReference>
<organism evidence="2 3">
    <name type="scientific">Arthrobotrys conoides</name>
    <dbReference type="NCBI Taxonomy" id="74498"/>
    <lineage>
        <taxon>Eukaryota</taxon>
        <taxon>Fungi</taxon>
        <taxon>Dikarya</taxon>
        <taxon>Ascomycota</taxon>
        <taxon>Pezizomycotina</taxon>
        <taxon>Orbiliomycetes</taxon>
        <taxon>Orbiliales</taxon>
        <taxon>Orbiliaceae</taxon>
        <taxon>Arthrobotrys</taxon>
    </lineage>
</organism>
<evidence type="ECO:0000259" key="1">
    <source>
        <dbReference type="PROSITE" id="PS50011"/>
    </source>
</evidence>